<dbReference type="InterPro" id="IPR000917">
    <property type="entry name" value="Sulfatase_N"/>
</dbReference>
<feature type="domain" description="Sulfatase N-terminal" evidence="2">
    <location>
        <begin position="26"/>
        <end position="298"/>
    </location>
</feature>
<dbReference type="PANTHER" id="PTHR43751:SF1">
    <property type="entry name" value="SULFATASE ATSG-RELATED"/>
    <property type="match status" value="1"/>
</dbReference>
<evidence type="ECO:0000259" key="2">
    <source>
        <dbReference type="Pfam" id="PF00884"/>
    </source>
</evidence>
<evidence type="ECO:0000256" key="1">
    <source>
        <dbReference type="SAM" id="SignalP"/>
    </source>
</evidence>
<dbReference type="EMBL" id="AP024702">
    <property type="protein sequence ID" value="BCX47396.1"/>
    <property type="molecule type" value="Genomic_DNA"/>
</dbReference>
<evidence type="ECO:0000313" key="4">
    <source>
        <dbReference type="Proteomes" id="UP001374893"/>
    </source>
</evidence>
<feature type="chain" id="PRO_5047400775" evidence="1">
    <location>
        <begin position="22"/>
        <end position="607"/>
    </location>
</feature>
<keyword evidence="4" id="KW-1185">Reference proteome</keyword>
<dbReference type="Pfam" id="PF00884">
    <property type="entry name" value="Sulfatase"/>
    <property type="match status" value="1"/>
</dbReference>
<evidence type="ECO:0000313" key="3">
    <source>
        <dbReference type="EMBL" id="BCX47396.1"/>
    </source>
</evidence>
<dbReference type="CDD" id="cd16027">
    <property type="entry name" value="SGSH"/>
    <property type="match status" value="1"/>
</dbReference>
<feature type="signal peptide" evidence="1">
    <location>
        <begin position="1"/>
        <end position="21"/>
    </location>
</feature>
<reference evidence="3 4" key="1">
    <citation type="submission" date="2021-06" db="EMBL/GenBank/DDBJ databases">
        <title>Complete genome of Haloferula helveola possessing various polysaccharide degrading enzymes.</title>
        <authorList>
            <person name="Takami H."/>
            <person name="Huang C."/>
            <person name="Hamasaki K."/>
        </authorList>
    </citation>
    <scope>NUCLEOTIDE SEQUENCE [LARGE SCALE GENOMIC DNA]</scope>
    <source>
        <strain evidence="3 4">CN-1</strain>
    </source>
</reference>
<dbReference type="Gene3D" id="3.40.720.10">
    <property type="entry name" value="Alkaline Phosphatase, subunit A"/>
    <property type="match status" value="1"/>
</dbReference>
<accession>A0ABN6H1G1</accession>
<name>A0ABN6H1G1_9BACT</name>
<dbReference type="SUPFAM" id="SSF53649">
    <property type="entry name" value="Alkaline phosphatase-like"/>
    <property type="match status" value="1"/>
</dbReference>
<gene>
    <name evidence="3" type="ORF">HAHE_13040</name>
</gene>
<dbReference type="InterPro" id="IPR052701">
    <property type="entry name" value="GAG_Ulvan_Degrading_Sulfatases"/>
</dbReference>
<organism evidence="3 4">
    <name type="scientific">Haloferula helveola</name>
    <dbReference type="NCBI Taxonomy" id="490095"/>
    <lineage>
        <taxon>Bacteria</taxon>
        <taxon>Pseudomonadati</taxon>
        <taxon>Verrucomicrobiota</taxon>
        <taxon>Verrucomicrobiia</taxon>
        <taxon>Verrucomicrobiales</taxon>
        <taxon>Verrucomicrobiaceae</taxon>
        <taxon>Haloferula</taxon>
    </lineage>
</organism>
<proteinExistence type="predicted"/>
<sequence>MSKPILLPLALCLVLSLVSHAADKLPNILWITSEDNSNHWLGCYGNEEAKTPRLDRLAAEGNLFLHAYSNAPVCAVARSTILNGVYAPSQGTQHMRSRHTIPKDYRPYVSYLREAGYYCTNRSKTDYNFKGNDKAIWDECSGKAHYRKRKEGQPFFAIFNFTTTHESSLFPRKNEGGSSRIKPADVELPDYVPDLPEVRSDWSRYHERMTQMDSQVGQLLDELEKEGLAEDTIVFYYSDHGGPTPRGKRYLKETGVNVPMIVRVPEKFRKLSPFKPGEKVAETVAFVDLAPTLMSLIGKEKPAQMQGRAFLGDKRVEPAADAGVFLYADRFDELYGMRRGWTDGHFKYIRRFRPELPAAPYSYYQFSMPSWVAWRKAWQEGKLDEVHRRMWESPQPVEEFFDLEKDPWEVNNLANDPAQAERMAAMKAKLKAKMKEIRDTGIVPEPMFASLVGDKTIVDVVRAPSFDYDKILDLAFLATAGDESNVDRLKTAVASKDPVERYWGLLGLRILKRTDGVEPALGDEHSVNRVMAAEAFYVSGKEDKAVPVLVGELDKDLDEYSVQNVINSLTQLDALDRVPKEWVNKTLKNPKAGGYVKRFAERLKSGK</sequence>
<protein>
    <submittedName>
        <fullName evidence="3">Sulfatase</fullName>
    </submittedName>
</protein>
<dbReference type="Proteomes" id="UP001374893">
    <property type="component" value="Chromosome"/>
</dbReference>
<dbReference type="PANTHER" id="PTHR43751">
    <property type="entry name" value="SULFATASE"/>
    <property type="match status" value="1"/>
</dbReference>
<dbReference type="InterPro" id="IPR017850">
    <property type="entry name" value="Alkaline_phosphatase_core_sf"/>
</dbReference>
<keyword evidence="1" id="KW-0732">Signal</keyword>